<evidence type="ECO:0000256" key="1">
    <source>
        <dbReference type="SAM" id="Phobius"/>
    </source>
</evidence>
<protein>
    <submittedName>
        <fullName evidence="2">Uncharacterized protein</fullName>
    </submittedName>
</protein>
<comment type="caution">
    <text evidence="2">The sequence shown here is derived from an EMBL/GenBank/DDBJ whole genome shotgun (WGS) entry which is preliminary data.</text>
</comment>
<dbReference type="Proteomes" id="UP001501175">
    <property type="component" value="Unassembled WGS sequence"/>
</dbReference>
<dbReference type="EMBL" id="BAABHD010000005">
    <property type="protein sequence ID" value="GAA4448696.1"/>
    <property type="molecule type" value="Genomic_DNA"/>
</dbReference>
<organism evidence="2 3">
    <name type="scientific">Nibrella saemangeumensis</name>
    <dbReference type="NCBI Taxonomy" id="1084526"/>
    <lineage>
        <taxon>Bacteria</taxon>
        <taxon>Pseudomonadati</taxon>
        <taxon>Bacteroidota</taxon>
        <taxon>Cytophagia</taxon>
        <taxon>Cytophagales</taxon>
        <taxon>Spirosomataceae</taxon>
        <taxon>Nibrella</taxon>
    </lineage>
</organism>
<evidence type="ECO:0000313" key="3">
    <source>
        <dbReference type="Proteomes" id="UP001501175"/>
    </source>
</evidence>
<sequence>MLVIRYGVLPIEAISNAANVNIESFIDKFITSVFTAVIVGYFLFWIIADEKKKQIEFTESRSEIEKYLSNSRKTTDSWLFNGGLGRYTKSDTIPKLSEHALKERKTIYINIIVLHPFNISLLNKYIDFRLSVESPNKRAKWTILEAQSEILATIITALYYKKHNQFLNISIKVKDFFTLSRMDISNSLAVITREDPTIPSIILEKDSFMYKHYSEEFQQVSRQSQSLDYTFSSVEAPTIQEIQKCLSSMFPQDTICADLLDNIFNKFKTPENPFASW</sequence>
<feature type="transmembrane region" description="Helical" evidence="1">
    <location>
        <begin position="29"/>
        <end position="48"/>
    </location>
</feature>
<keyword evidence="1" id="KW-0812">Transmembrane</keyword>
<evidence type="ECO:0000313" key="2">
    <source>
        <dbReference type="EMBL" id="GAA4448696.1"/>
    </source>
</evidence>
<gene>
    <name evidence="2" type="ORF">GCM10023189_06950</name>
</gene>
<keyword evidence="1" id="KW-1133">Transmembrane helix</keyword>
<name>A0ABP8MGQ6_9BACT</name>
<reference evidence="3" key="1">
    <citation type="journal article" date="2019" name="Int. J. Syst. Evol. Microbiol.">
        <title>The Global Catalogue of Microorganisms (GCM) 10K type strain sequencing project: providing services to taxonomists for standard genome sequencing and annotation.</title>
        <authorList>
            <consortium name="The Broad Institute Genomics Platform"/>
            <consortium name="The Broad Institute Genome Sequencing Center for Infectious Disease"/>
            <person name="Wu L."/>
            <person name="Ma J."/>
        </authorList>
    </citation>
    <scope>NUCLEOTIDE SEQUENCE [LARGE SCALE GENOMIC DNA]</scope>
    <source>
        <strain evidence="3">JCM 17927</strain>
    </source>
</reference>
<keyword evidence="1" id="KW-0472">Membrane</keyword>
<keyword evidence="3" id="KW-1185">Reference proteome</keyword>
<accession>A0ABP8MGQ6</accession>
<proteinExistence type="predicted"/>